<evidence type="ECO:0000256" key="1">
    <source>
        <dbReference type="SAM" id="Phobius"/>
    </source>
</evidence>
<dbReference type="AlphaFoldDB" id="A0A401YEZ2"/>
<gene>
    <name evidence="3" type="ORF">EHYA_00808</name>
</gene>
<evidence type="ECO:0000259" key="2">
    <source>
        <dbReference type="PROSITE" id="PS50837"/>
    </source>
</evidence>
<proteinExistence type="predicted"/>
<keyword evidence="4" id="KW-1185">Reference proteome</keyword>
<keyword evidence="1" id="KW-0812">Transmembrane</keyword>
<feature type="transmembrane region" description="Helical" evidence="1">
    <location>
        <begin position="15"/>
        <end position="35"/>
    </location>
</feature>
<dbReference type="InterPro" id="IPR027417">
    <property type="entry name" value="P-loop_NTPase"/>
</dbReference>
<organism evidence="3 4">
    <name type="scientific">Embleya hyalina</name>
    <dbReference type="NCBI Taxonomy" id="516124"/>
    <lineage>
        <taxon>Bacteria</taxon>
        <taxon>Bacillati</taxon>
        <taxon>Actinomycetota</taxon>
        <taxon>Actinomycetes</taxon>
        <taxon>Kitasatosporales</taxon>
        <taxon>Streptomycetaceae</taxon>
        <taxon>Embleya</taxon>
    </lineage>
</organism>
<feature type="domain" description="NACHT" evidence="2">
    <location>
        <begin position="147"/>
        <end position="242"/>
    </location>
</feature>
<sequence>MNPWTTRAKRWRTRVFGAVVILAGMAILANFLVYGQASGDQIASVVGTMISVLAIVGIIPNFGSDRGVVTVDDILPEIRSNAKDLWTRERRDRGIERPDLLRVRIRDLDTGTYLVEPPPPPASPRYEWDFEEYLAQVTGLVLTGGVRRAVVYGSGGGGKTTLGVLLTTGIARYAENSGLVALYLPLASWSPSRETFETWFDHQVTASYPALRQLRPEPGKSLLHALTDSDRIMLILDGLDEVEGGQVPGLALRGIDTISKDKPLFVLSRPLPPDMPAPTKSWRLVLEDPRPADVLGYLGARLPSVGPGTRAHLNGLIHAIQANPGSDLAAMLGSTLCVDLLWRGSLRDPALPTRLRHVVQWHGGDAGRALLMETHVDQSLAGRISRPARRARVRKQAAYIAYKMRNVQPPAATLPWWRIHEAISPGIFGIAVILAVLPAYRLCLEMPRGLTRGFAIGSITGIVLGVCRGVRTKQAALTAFLATALAVVVEGTLLGEGPTAVIDGAEIAPAVGLVFLLRTRLTGSLVGGGFACLAVAASSALGVFLAQAAFGHADPDRSPGQVLLAVALGVVVATVSARILTRPNDPLVPSTAHVHGGLGPPVQLASAIVAAALVGAAGGFVGGVAHGPNYGLKLGIVFGVVVGVPVGLTGGLISWLNQPSPGHLPSITHLYRRDRALALFCVVSIAGVSTLMLWVTTRFLGTTLGDPHFTPAPVHGLLFGASIGLIVAGFNTAWPNYAICVVSFAVRRRLPWRLMSFLQLLHTCEILRRDGQFYSFRHRQLREHLADTHIP</sequence>
<evidence type="ECO:0000313" key="3">
    <source>
        <dbReference type="EMBL" id="GCD93165.1"/>
    </source>
</evidence>
<name>A0A401YEZ2_9ACTN</name>
<feature type="transmembrane region" description="Helical" evidence="1">
    <location>
        <begin position="452"/>
        <end position="470"/>
    </location>
</feature>
<feature type="transmembrane region" description="Helical" evidence="1">
    <location>
        <begin position="677"/>
        <end position="697"/>
    </location>
</feature>
<dbReference type="PROSITE" id="PS50837">
    <property type="entry name" value="NACHT"/>
    <property type="match status" value="1"/>
</dbReference>
<keyword evidence="1" id="KW-1133">Transmembrane helix</keyword>
<protein>
    <submittedName>
        <fullName evidence="3">NACHT domain-containing protein</fullName>
    </submittedName>
</protein>
<dbReference type="Gene3D" id="3.40.50.300">
    <property type="entry name" value="P-loop containing nucleotide triphosphate hydrolases"/>
    <property type="match status" value="1"/>
</dbReference>
<dbReference type="InterPro" id="IPR007111">
    <property type="entry name" value="NACHT_NTPase"/>
</dbReference>
<feature type="transmembrane region" description="Helical" evidence="1">
    <location>
        <begin position="41"/>
        <end position="59"/>
    </location>
</feature>
<feature type="transmembrane region" description="Helical" evidence="1">
    <location>
        <begin position="500"/>
        <end position="517"/>
    </location>
</feature>
<accession>A0A401YEZ2</accession>
<feature type="transmembrane region" description="Helical" evidence="1">
    <location>
        <begin position="634"/>
        <end position="656"/>
    </location>
</feature>
<feature type="transmembrane region" description="Helical" evidence="1">
    <location>
        <begin position="422"/>
        <end position="440"/>
    </location>
</feature>
<dbReference type="EMBL" id="BIFH01000013">
    <property type="protein sequence ID" value="GCD93165.1"/>
    <property type="molecule type" value="Genomic_DNA"/>
</dbReference>
<dbReference type="Proteomes" id="UP000286931">
    <property type="component" value="Unassembled WGS sequence"/>
</dbReference>
<feature type="transmembrane region" description="Helical" evidence="1">
    <location>
        <begin position="602"/>
        <end position="622"/>
    </location>
</feature>
<feature type="transmembrane region" description="Helical" evidence="1">
    <location>
        <begin position="477"/>
        <end position="494"/>
    </location>
</feature>
<feature type="transmembrane region" description="Helical" evidence="1">
    <location>
        <begin position="529"/>
        <end position="550"/>
    </location>
</feature>
<evidence type="ECO:0000313" key="4">
    <source>
        <dbReference type="Proteomes" id="UP000286931"/>
    </source>
</evidence>
<feature type="transmembrane region" description="Helical" evidence="1">
    <location>
        <begin position="562"/>
        <end position="581"/>
    </location>
</feature>
<comment type="caution">
    <text evidence="3">The sequence shown here is derived from an EMBL/GenBank/DDBJ whole genome shotgun (WGS) entry which is preliminary data.</text>
</comment>
<keyword evidence="1" id="KW-0472">Membrane</keyword>
<reference evidence="3 4" key="1">
    <citation type="submission" date="2018-12" db="EMBL/GenBank/DDBJ databases">
        <title>Draft genome sequence of Embleya hyalina NBRC 13850T.</title>
        <authorList>
            <person name="Komaki H."/>
            <person name="Hosoyama A."/>
            <person name="Kimura A."/>
            <person name="Ichikawa N."/>
            <person name="Tamura T."/>
        </authorList>
    </citation>
    <scope>NUCLEOTIDE SEQUENCE [LARGE SCALE GENOMIC DNA]</scope>
    <source>
        <strain evidence="3 4">NBRC 13850</strain>
    </source>
</reference>
<feature type="transmembrane region" description="Helical" evidence="1">
    <location>
        <begin position="717"/>
        <end position="746"/>
    </location>
</feature>